<proteinExistence type="inferred from homology"/>
<dbReference type="InterPro" id="IPR028082">
    <property type="entry name" value="Peripla_BP_I"/>
</dbReference>
<protein>
    <submittedName>
        <fullName evidence="6">Penicillin-binding protein activator</fullName>
    </submittedName>
</protein>
<sequence length="387" mass="38621">MLSVLARARKSIGRAALALAALALAACQPTGGGGPTVSQGEAVPVALLVPGGSGQSSDDVLAQSLQNAARLAAADLGGVKIDLRVYNTKGSPAEAQAMATQAIAEGAVVILGPVYAQEANAVGAVAAASGVNVLSFSNNPAVAGGNVFVLGNTFLNTAQRLAGYAVRNGMPRIMVVSDQNAAGEAGKAAITAAIPQAGGTVAGSASYEFSQNGIVQAAPTIAATAQSSAANAIFLTAETAGALPLLTQLLRENGLAADQVRFLGLTRWDIPAEAVALPGVQGGYFALPDPALYGQFQQRYQAAYGTAAHPIASLGYDGVAAIGALAKRGKGFSASALTQGSGFAGVTGIFRFLPDGTNQRGLAVAQIQNRQVVVVDAAPRSFGGFGF</sequence>
<dbReference type="PANTHER" id="PTHR30483:SF6">
    <property type="entry name" value="PERIPLASMIC BINDING PROTEIN OF ABC TRANSPORTER FOR NATURAL AMINO ACIDS"/>
    <property type="match status" value="1"/>
</dbReference>
<keyword evidence="7" id="KW-1185">Reference proteome</keyword>
<keyword evidence="3" id="KW-0813">Transport</keyword>
<keyword evidence="2 4" id="KW-0732">Signal</keyword>
<evidence type="ECO:0000313" key="6">
    <source>
        <dbReference type="EMBL" id="QYZ70550.1"/>
    </source>
</evidence>
<keyword evidence="3" id="KW-0029">Amino-acid transport</keyword>
<dbReference type="RefSeq" id="WP_220662768.1">
    <property type="nucleotide sequence ID" value="NZ_CP069370.1"/>
</dbReference>
<dbReference type="KEGG" id="nsm:JO391_03240"/>
<evidence type="ECO:0000256" key="3">
    <source>
        <dbReference type="ARBA" id="ARBA00022970"/>
    </source>
</evidence>
<gene>
    <name evidence="6" type="ORF">JO391_03240</name>
</gene>
<feature type="signal peptide" evidence="4">
    <location>
        <begin position="1"/>
        <end position="25"/>
    </location>
</feature>
<dbReference type="SUPFAM" id="SSF53822">
    <property type="entry name" value="Periplasmic binding protein-like I"/>
    <property type="match status" value="1"/>
</dbReference>
<evidence type="ECO:0000259" key="5">
    <source>
        <dbReference type="Pfam" id="PF13458"/>
    </source>
</evidence>
<evidence type="ECO:0000256" key="2">
    <source>
        <dbReference type="ARBA" id="ARBA00022729"/>
    </source>
</evidence>
<reference evidence="6" key="1">
    <citation type="submission" date="2021-02" db="EMBL/GenBank/DDBJ databases">
        <title>Rhodobacter shimadae sp. nov., an aerobic anoxygenic phototrophic bacterium isolated from a hot spring.</title>
        <authorList>
            <person name="Muramatsu S."/>
            <person name="Haruta S."/>
            <person name="Hirose S."/>
            <person name="Hanada S."/>
        </authorList>
    </citation>
    <scope>NUCLEOTIDE SEQUENCE</scope>
    <source>
        <strain evidence="6">N10</strain>
    </source>
</reference>
<dbReference type="InterPro" id="IPR028081">
    <property type="entry name" value="Leu-bd"/>
</dbReference>
<accession>A0A8G0ZW75</accession>
<evidence type="ECO:0000256" key="1">
    <source>
        <dbReference type="ARBA" id="ARBA00010062"/>
    </source>
</evidence>
<dbReference type="InterPro" id="IPR051010">
    <property type="entry name" value="BCAA_transport"/>
</dbReference>
<feature type="domain" description="Leucine-binding protein" evidence="5">
    <location>
        <begin position="46"/>
        <end position="368"/>
    </location>
</feature>
<evidence type="ECO:0000256" key="4">
    <source>
        <dbReference type="SAM" id="SignalP"/>
    </source>
</evidence>
<organism evidence="6 7">
    <name type="scientific">Neotabrizicola shimadae</name>
    <dbReference type="NCBI Taxonomy" id="2807096"/>
    <lineage>
        <taxon>Bacteria</taxon>
        <taxon>Pseudomonadati</taxon>
        <taxon>Pseudomonadota</taxon>
        <taxon>Alphaproteobacteria</taxon>
        <taxon>Rhodobacterales</taxon>
        <taxon>Paracoccaceae</taxon>
        <taxon>Neotabrizicola</taxon>
    </lineage>
</organism>
<dbReference type="Gene3D" id="3.40.50.2300">
    <property type="match status" value="2"/>
</dbReference>
<feature type="chain" id="PRO_5034425443" evidence="4">
    <location>
        <begin position="26"/>
        <end position="387"/>
    </location>
</feature>
<dbReference type="EMBL" id="CP069370">
    <property type="protein sequence ID" value="QYZ70550.1"/>
    <property type="molecule type" value="Genomic_DNA"/>
</dbReference>
<dbReference type="PROSITE" id="PS51257">
    <property type="entry name" value="PROKAR_LIPOPROTEIN"/>
    <property type="match status" value="1"/>
</dbReference>
<dbReference type="GO" id="GO:0006865">
    <property type="term" value="P:amino acid transport"/>
    <property type="evidence" value="ECO:0007669"/>
    <property type="project" value="UniProtKB-KW"/>
</dbReference>
<dbReference type="AlphaFoldDB" id="A0A8G0ZW75"/>
<dbReference type="PANTHER" id="PTHR30483">
    <property type="entry name" value="LEUCINE-SPECIFIC-BINDING PROTEIN"/>
    <property type="match status" value="1"/>
</dbReference>
<dbReference type="CDD" id="cd06339">
    <property type="entry name" value="PBP1_YraM_LppC_lipoprotein-like"/>
    <property type="match status" value="1"/>
</dbReference>
<dbReference type="Pfam" id="PF13458">
    <property type="entry name" value="Peripla_BP_6"/>
    <property type="match status" value="1"/>
</dbReference>
<name>A0A8G0ZW75_9RHOB</name>
<dbReference type="Proteomes" id="UP000826300">
    <property type="component" value="Chromosome"/>
</dbReference>
<evidence type="ECO:0000313" key="7">
    <source>
        <dbReference type="Proteomes" id="UP000826300"/>
    </source>
</evidence>
<comment type="similarity">
    <text evidence="1">Belongs to the leucine-binding protein family.</text>
</comment>